<feature type="transmembrane region" description="Helical" evidence="1">
    <location>
        <begin position="7"/>
        <end position="30"/>
    </location>
</feature>
<evidence type="ECO:0000313" key="3">
    <source>
        <dbReference type="Proteomes" id="UP000593836"/>
    </source>
</evidence>
<keyword evidence="3" id="KW-1185">Reference proteome</keyword>
<evidence type="ECO:0000256" key="1">
    <source>
        <dbReference type="SAM" id="Phobius"/>
    </source>
</evidence>
<dbReference type="RefSeq" id="WP_194366029.1">
    <property type="nucleotide sequence ID" value="NZ_CP054493.1"/>
</dbReference>
<feature type="transmembrane region" description="Helical" evidence="1">
    <location>
        <begin position="74"/>
        <end position="94"/>
    </location>
</feature>
<gene>
    <name evidence="2" type="ORF">HUE87_09170</name>
</gene>
<reference evidence="2 3" key="1">
    <citation type="submission" date="2020-05" db="EMBL/GenBank/DDBJ databases">
        <title>Sulfurimonas marisnigri, sp. nov., and Sulfurimonas baltica, sp. nov., manganese oxide reducing chemolithoautotrophs of the class Epsilonproteobacteria isolated from the pelagic redoxclines of the Black and Baltic Seas and emended description of the genus Sulfurimonas.</title>
        <authorList>
            <person name="Henkel J.V."/>
            <person name="Laudan C."/>
            <person name="Werner J."/>
            <person name="Neu T."/>
            <person name="Plewe S."/>
            <person name="Sproer C."/>
            <person name="Bunk B."/>
            <person name="Schulz-Vogt H.N."/>
        </authorList>
    </citation>
    <scope>NUCLEOTIDE SEQUENCE [LARGE SCALE GENOMIC DNA]</scope>
    <source>
        <strain evidence="2 3">SoZ1</strain>
    </source>
</reference>
<dbReference type="KEGG" id="smas:HUE87_09170"/>
<evidence type="ECO:0000313" key="2">
    <source>
        <dbReference type="EMBL" id="QOY54048.1"/>
    </source>
</evidence>
<dbReference type="Proteomes" id="UP000593836">
    <property type="component" value="Chromosome"/>
</dbReference>
<organism evidence="2 3">
    <name type="scientific">Candidatus Sulfurimonas marisnigri</name>
    <dbReference type="NCBI Taxonomy" id="2740405"/>
    <lineage>
        <taxon>Bacteria</taxon>
        <taxon>Pseudomonadati</taxon>
        <taxon>Campylobacterota</taxon>
        <taxon>Epsilonproteobacteria</taxon>
        <taxon>Campylobacterales</taxon>
        <taxon>Sulfurimonadaceae</taxon>
        <taxon>Sulfurimonas</taxon>
    </lineage>
</organism>
<dbReference type="EMBL" id="CP054493">
    <property type="protein sequence ID" value="QOY54048.1"/>
    <property type="molecule type" value="Genomic_DNA"/>
</dbReference>
<sequence>MSKIVQALLTGIFFTFILDFFIFLGIKLNYIDFYEIDLYYNILFADNQNIYIFSFFSILIGFIITYINKNKITFSTLGLFFFFAMLTLIEPIGYSLGESMFMKKNSTLKDKKFTFYGDIYYEGRTKITFYDHELKKTILLNKKDLIK</sequence>
<keyword evidence="1" id="KW-1133">Transmembrane helix</keyword>
<keyword evidence="1" id="KW-0472">Membrane</keyword>
<feature type="transmembrane region" description="Helical" evidence="1">
    <location>
        <begin position="50"/>
        <end position="67"/>
    </location>
</feature>
<keyword evidence="1" id="KW-0812">Transmembrane</keyword>
<accession>A0A7S7M015</accession>
<protein>
    <submittedName>
        <fullName evidence="2">Uncharacterized protein</fullName>
    </submittedName>
</protein>
<proteinExistence type="predicted"/>
<name>A0A7S7M015_9BACT</name>
<dbReference type="AlphaFoldDB" id="A0A7S7M015"/>